<keyword evidence="3" id="KW-1003">Cell membrane</keyword>
<feature type="domain" description="ABC3 transporter permease C-terminal" evidence="8">
    <location>
        <begin position="285"/>
        <end position="416"/>
    </location>
</feature>
<protein>
    <submittedName>
        <fullName evidence="9">ABC transporter permease</fullName>
    </submittedName>
</protein>
<organism evidence="9 10">
    <name type="scientific">Treponema peruense</name>
    <dbReference type="NCBI Taxonomy" id="2787628"/>
    <lineage>
        <taxon>Bacteria</taxon>
        <taxon>Pseudomonadati</taxon>
        <taxon>Spirochaetota</taxon>
        <taxon>Spirochaetia</taxon>
        <taxon>Spirochaetales</taxon>
        <taxon>Treponemataceae</taxon>
        <taxon>Treponema</taxon>
    </lineage>
</organism>
<dbReference type="AlphaFoldDB" id="A0A7T3RDP0"/>
<keyword evidence="4 7" id="KW-0812">Transmembrane</keyword>
<keyword evidence="6 7" id="KW-0472">Membrane</keyword>
<dbReference type="PANTHER" id="PTHR30489">
    <property type="entry name" value="LIPOPROTEIN-RELEASING SYSTEM TRANSMEMBRANE PROTEIN LOLE"/>
    <property type="match status" value="1"/>
</dbReference>
<evidence type="ECO:0000256" key="2">
    <source>
        <dbReference type="ARBA" id="ARBA00005236"/>
    </source>
</evidence>
<evidence type="ECO:0000256" key="1">
    <source>
        <dbReference type="ARBA" id="ARBA00004651"/>
    </source>
</evidence>
<evidence type="ECO:0000256" key="5">
    <source>
        <dbReference type="ARBA" id="ARBA00022989"/>
    </source>
</evidence>
<comment type="similarity">
    <text evidence="2">Belongs to the ABC-4 integral membrane protein family. LolC/E subfamily.</text>
</comment>
<comment type="subcellular location">
    <subcellularLocation>
        <location evidence="1">Cell membrane</location>
        <topology evidence="1">Multi-pass membrane protein</topology>
    </subcellularLocation>
</comment>
<dbReference type="GO" id="GO:0044874">
    <property type="term" value="P:lipoprotein localization to outer membrane"/>
    <property type="evidence" value="ECO:0007669"/>
    <property type="project" value="TreeGrafter"/>
</dbReference>
<name>A0A7T3RDP0_9SPIR</name>
<gene>
    <name evidence="9" type="ORF">IWA51_00945</name>
</gene>
<dbReference type="InterPro" id="IPR051447">
    <property type="entry name" value="Lipoprotein-release_system"/>
</dbReference>
<evidence type="ECO:0000313" key="9">
    <source>
        <dbReference type="EMBL" id="QQA01221.1"/>
    </source>
</evidence>
<dbReference type="InterPro" id="IPR003838">
    <property type="entry name" value="ABC3_permease_C"/>
</dbReference>
<keyword evidence="5 7" id="KW-1133">Transmembrane helix</keyword>
<keyword evidence="10" id="KW-1185">Reference proteome</keyword>
<reference evidence="9 10" key="1">
    <citation type="submission" date="2020-11" db="EMBL/GenBank/DDBJ databases">
        <title>Treponema Peruensis nv. sp., first commensal Treponema isolated from human feces.</title>
        <authorList>
            <person name="Belkhou C."/>
            <person name="Raes J."/>
        </authorList>
    </citation>
    <scope>NUCLEOTIDE SEQUENCE [LARGE SCALE GENOMIC DNA]</scope>
    <source>
        <strain evidence="9 10">RCC2812</strain>
    </source>
</reference>
<evidence type="ECO:0000256" key="4">
    <source>
        <dbReference type="ARBA" id="ARBA00022692"/>
    </source>
</evidence>
<evidence type="ECO:0000256" key="6">
    <source>
        <dbReference type="ARBA" id="ARBA00023136"/>
    </source>
</evidence>
<feature type="transmembrane region" description="Helical" evidence="7">
    <location>
        <begin position="386"/>
        <end position="406"/>
    </location>
</feature>
<dbReference type="GO" id="GO:0098797">
    <property type="term" value="C:plasma membrane protein complex"/>
    <property type="evidence" value="ECO:0007669"/>
    <property type="project" value="TreeGrafter"/>
</dbReference>
<dbReference type="RefSeq" id="WP_198442810.1">
    <property type="nucleotide sequence ID" value="NZ_CBCSHE010000019.1"/>
</dbReference>
<evidence type="ECO:0000256" key="7">
    <source>
        <dbReference type="SAM" id="Phobius"/>
    </source>
</evidence>
<evidence type="ECO:0000256" key="3">
    <source>
        <dbReference type="ARBA" id="ARBA00022475"/>
    </source>
</evidence>
<accession>A0A7T3RDP0</accession>
<dbReference type="EMBL" id="CP064936">
    <property type="protein sequence ID" value="QQA01221.1"/>
    <property type="molecule type" value="Genomic_DNA"/>
</dbReference>
<feature type="transmembrane region" description="Helical" evidence="7">
    <location>
        <begin position="24"/>
        <end position="43"/>
    </location>
</feature>
<evidence type="ECO:0000259" key="8">
    <source>
        <dbReference type="Pfam" id="PF02687"/>
    </source>
</evidence>
<dbReference type="Proteomes" id="UP000595224">
    <property type="component" value="Chromosome"/>
</dbReference>
<dbReference type="KEGG" id="tper:IWA51_00945"/>
<feature type="transmembrane region" description="Helical" evidence="7">
    <location>
        <begin position="283"/>
        <end position="307"/>
    </location>
</feature>
<evidence type="ECO:0000313" key="10">
    <source>
        <dbReference type="Proteomes" id="UP000595224"/>
    </source>
</evidence>
<feature type="transmembrane region" description="Helical" evidence="7">
    <location>
        <begin position="328"/>
        <end position="356"/>
    </location>
</feature>
<dbReference type="PANTHER" id="PTHR30489:SF0">
    <property type="entry name" value="LIPOPROTEIN-RELEASING SYSTEM TRANSMEMBRANE PROTEIN LOLE"/>
    <property type="match status" value="1"/>
</dbReference>
<sequence length="424" mass="47628">MKKQMPLIISMAWRNIQRNKRRTILSGGAIFLVSVFICFMMSLEYGSMDDMKYNIVHHETGAVRIRNPRYTENERITPLNFFIPETNSVLQKTLLAEGVTAARARIRTPIAVYKNEETEAANFIAVNFPDKYYFSDKDNILLEGSLNFMNESAEENKRKVLVTDKFAQSFNLHANDKFTFIARTANGGTNGYTVTVAAIMRFSDGDLNGKFVFMNLDAASKLLRMKGNATEILLFSDNWDDKNYVENLAQKISGIPELSGLEIVPWTKGTTWYAMIEMSDFMYFIYALIFFILASTVIFNSTMMSVMERKKEIGSLLSLGMTPKSVRGMFLLETAFVSGISAFAGCLLGGIIVSIFNKTGINLAGSGYEMMGGFNIKLMLYPSLSFGRYVEFFLTGFLTAFIACLIPSRMALKVQPAEALRAEN</sequence>
<dbReference type="Pfam" id="PF02687">
    <property type="entry name" value="FtsX"/>
    <property type="match status" value="1"/>
</dbReference>
<proteinExistence type="inferred from homology"/>